<evidence type="ECO:0000256" key="10">
    <source>
        <dbReference type="ARBA" id="ARBA00040751"/>
    </source>
</evidence>
<dbReference type="Pfam" id="PF00675">
    <property type="entry name" value="Peptidase_M16"/>
    <property type="match status" value="1"/>
</dbReference>
<comment type="caution">
    <text evidence="12">The sequence shown here is derived from an EMBL/GenBank/DDBJ whole genome shotgun (WGS) entry which is preliminary data.</text>
</comment>
<dbReference type="Gene3D" id="3.30.830.10">
    <property type="entry name" value="Metalloenzyme, LuxS/M16 peptidase-like"/>
    <property type="match status" value="2"/>
</dbReference>
<name>A0AAD9D0T8_PAPLA</name>
<evidence type="ECO:0000256" key="3">
    <source>
        <dbReference type="ARBA" id="ARBA00022660"/>
    </source>
</evidence>
<proteinExistence type="inferred from homology"/>
<dbReference type="InterPro" id="IPR011249">
    <property type="entry name" value="Metalloenz_LuxS/M16"/>
</dbReference>
<dbReference type="GO" id="GO:0046872">
    <property type="term" value="F:metal ion binding"/>
    <property type="evidence" value="ECO:0007669"/>
    <property type="project" value="InterPro"/>
</dbReference>
<dbReference type="InterPro" id="IPR050361">
    <property type="entry name" value="MPP/UQCRC_Complex"/>
</dbReference>
<dbReference type="InterPro" id="IPR011765">
    <property type="entry name" value="Pept_M16_N"/>
</dbReference>
<keyword evidence="4" id="KW-0999">Mitochondrion inner membrane</keyword>
<evidence type="ECO:0000256" key="8">
    <source>
        <dbReference type="ARBA" id="ARBA00023136"/>
    </source>
</evidence>
<reference evidence="12" key="1">
    <citation type="submission" date="2023-02" db="EMBL/GenBank/DDBJ databases">
        <title>Identification and recombinant expression of a fungal hydrolase from Papiliotrema laurentii that hydrolyzes apple cutin and clears colloidal polyester polyurethane.</title>
        <authorList>
            <consortium name="DOE Joint Genome Institute"/>
            <person name="Roman V.A."/>
            <person name="Bojanowski C."/>
            <person name="Crable B.R."/>
            <person name="Wagner D.N."/>
            <person name="Hung C.S."/>
            <person name="Nadeau L.J."/>
            <person name="Schratz L."/>
            <person name="Haridas S."/>
            <person name="Pangilinan J."/>
            <person name="Lipzen A."/>
            <person name="Na H."/>
            <person name="Yan M."/>
            <person name="Ng V."/>
            <person name="Grigoriev I.V."/>
            <person name="Spatafora J.W."/>
            <person name="Barlow D."/>
            <person name="Biffinger J."/>
            <person name="Kelley-Loughnane N."/>
            <person name="Varaljay V.A."/>
            <person name="Crookes-Goodson W.J."/>
        </authorList>
    </citation>
    <scope>NUCLEOTIDE SEQUENCE</scope>
    <source>
        <strain evidence="12">5307AH</strain>
    </source>
</reference>
<keyword evidence="6" id="KW-0249">Electron transport</keyword>
<dbReference type="EMBL" id="JAODAN010000005">
    <property type="protein sequence ID" value="KAK1924083.1"/>
    <property type="molecule type" value="Genomic_DNA"/>
</dbReference>
<evidence type="ECO:0000256" key="9">
    <source>
        <dbReference type="ARBA" id="ARBA00038146"/>
    </source>
</evidence>
<evidence type="ECO:0000256" key="1">
    <source>
        <dbReference type="ARBA" id="ARBA00004443"/>
    </source>
</evidence>
<evidence type="ECO:0000256" key="4">
    <source>
        <dbReference type="ARBA" id="ARBA00022792"/>
    </source>
</evidence>
<comment type="similarity">
    <text evidence="9">Belongs to the peptidase M16 family. UQCRC2/QCR2 subfamily.</text>
</comment>
<keyword evidence="13" id="KW-1185">Reference proteome</keyword>
<evidence type="ECO:0000256" key="2">
    <source>
        <dbReference type="ARBA" id="ARBA00022448"/>
    </source>
</evidence>
<dbReference type="FunFam" id="3.30.830.10:FF:000021">
    <property type="entry name" value="Cytochrome b-c1 complex subunit 2"/>
    <property type="match status" value="1"/>
</dbReference>
<dbReference type="AlphaFoldDB" id="A0AAD9D0T8"/>
<accession>A0AAD9D0T8</accession>
<keyword evidence="8" id="KW-0472">Membrane</keyword>
<evidence type="ECO:0000259" key="11">
    <source>
        <dbReference type="Pfam" id="PF00675"/>
    </source>
</evidence>
<comment type="subcellular location">
    <subcellularLocation>
        <location evidence="1">Mitochondrion inner membrane</location>
        <topology evidence="1">Peripheral membrane protein</topology>
        <orientation evidence="1">Matrix side</orientation>
    </subcellularLocation>
</comment>
<sequence>MSLFTRFSRAGALAASKSRSYATAAVADAAGVKVAGVERGAPPGTVNLTVVVKAGSRYETTPGVAHALKNFAFKTTSKGSALKIARETELYGGVLSAGLSREHIFLTAEFLRGDEAHFLSLLASVLSSTQYYPHEYTELVLPTIETESRSALSTPAINALDVAHSLAFRRGLGNSLFAQQHNPVSAADVKAYATQAYAKSNIAVLGGGISTEALSSAVQQAFGSGSGGSSLSSGATQYFGGESRIAIDTHANPDARQTLTIAFGKTGDASADLRVLPHLVGGASSIKWGVGTSPLAVIADKVPGAEIKADLLPYSDAALFTVTVSAPSAEGVKTLAKEVVAAVKEAGSAKEEDVKKAIAKAKVADASRFENTAGLLTVAAPGLFKGDIPSLDSTFASLDNVSASSFGKAASELFKAKPTVVAVGDLAVLPYADEIGL</sequence>
<gene>
    <name evidence="12" type="ORF">DB88DRAFT_265247</name>
</gene>
<dbReference type="PANTHER" id="PTHR11851">
    <property type="entry name" value="METALLOPROTEASE"/>
    <property type="match status" value="1"/>
</dbReference>
<keyword evidence="2" id="KW-0813">Transport</keyword>
<dbReference type="FunFam" id="3.30.830.10:FF:000039">
    <property type="entry name" value="Ubiquinol-cytochrome c reductase core subunit 2"/>
    <property type="match status" value="1"/>
</dbReference>
<feature type="domain" description="Peptidase M16 N-terminal" evidence="11">
    <location>
        <begin position="44"/>
        <end position="177"/>
    </location>
</feature>
<dbReference type="Proteomes" id="UP001182556">
    <property type="component" value="Unassembled WGS sequence"/>
</dbReference>
<evidence type="ECO:0000313" key="12">
    <source>
        <dbReference type="EMBL" id="KAK1924083.1"/>
    </source>
</evidence>
<keyword evidence="7" id="KW-0496">Mitochondrion</keyword>
<keyword evidence="5" id="KW-0809">Transit peptide</keyword>
<evidence type="ECO:0000256" key="5">
    <source>
        <dbReference type="ARBA" id="ARBA00022946"/>
    </source>
</evidence>
<keyword evidence="3" id="KW-0679">Respiratory chain</keyword>
<protein>
    <recommendedName>
        <fullName evidence="10">Cytochrome b-c1 complex subunit 2, mitochondrial</fullName>
    </recommendedName>
</protein>
<organism evidence="12 13">
    <name type="scientific">Papiliotrema laurentii</name>
    <name type="common">Cryptococcus laurentii</name>
    <dbReference type="NCBI Taxonomy" id="5418"/>
    <lineage>
        <taxon>Eukaryota</taxon>
        <taxon>Fungi</taxon>
        <taxon>Dikarya</taxon>
        <taxon>Basidiomycota</taxon>
        <taxon>Agaricomycotina</taxon>
        <taxon>Tremellomycetes</taxon>
        <taxon>Tremellales</taxon>
        <taxon>Rhynchogastremaceae</taxon>
        <taxon>Papiliotrema</taxon>
    </lineage>
</organism>
<dbReference type="PANTHER" id="PTHR11851:SF209">
    <property type="entry name" value="CYTOCHROME B-C1 COMPLEX SUBUNIT 2, MITOCHONDRIAL"/>
    <property type="match status" value="1"/>
</dbReference>
<evidence type="ECO:0000256" key="6">
    <source>
        <dbReference type="ARBA" id="ARBA00022982"/>
    </source>
</evidence>
<dbReference type="SUPFAM" id="SSF63411">
    <property type="entry name" value="LuxS/MPP-like metallohydrolase"/>
    <property type="match status" value="2"/>
</dbReference>
<evidence type="ECO:0000313" key="13">
    <source>
        <dbReference type="Proteomes" id="UP001182556"/>
    </source>
</evidence>
<dbReference type="GO" id="GO:0005743">
    <property type="term" value="C:mitochondrial inner membrane"/>
    <property type="evidence" value="ECO:0007669"/>
    <property type="project" value="UniProtKB-SubCell"/>
</dbReference>
<evidence type="ECO:0000256" key="7">
    <source>
        <dbReference type="ARBA" id="ARBA00023128"/>
    </source>
</evidence>